<dbReference type="Gramene" id="PVH36878">
    <property type="protein sequence ID" value="PVH36878"/>
    <property type="gene ID" value="PAHAL_6G188000"/>
</dbReference>
<proteinExistence type="predicted"/>
<name>A0A2T8IGR6_9POAL</name>
<sequence>MSIVGTSMIILDLICCSKGVELLILENNILYLILLSRPFVYDFFVMISVSTFSTQALPFFSLYTNKKIKIIAPQS</sequence>
<keyword evidence="1" id="KW-1133">Transmembrane helix</keyword>
<evidence type="ECO:0000256" key="1">
    <source>
        <dbReference type="SAM" id="Phobius"/>
    </source>
</evidence>
<accession>A0A2T8IGR6</accession>
<gene>
    <name evidence="2" type="ORF">PAHAL_6G188000</name>
</gene>
<dbReference type="EMBL" id="CM008051">
    <property type="protein sequence ID" value="PVH36878.1"/>
    <property type="molecule type" value="Genomic_DNA"/>
</dbReference>
<keyword evidence="1" id="KW-0812">Transmembrane</keyword>
<evidence type="ECO:0000313" key="2">
    <source>
        <dbReference type="EMBL" id="PVH36878.1"/>
    </source>
</evidence>
<keyword evidence="1" id="KW-0472">Membrane</keyword>
<feature type="transmembrane region" description="Helical" evidence="1">
    <location>
        <begin position="39"/>
        <end position="60"/>
    </location>
</feature>
<organism evidence="2">
    <name type="scientific">Panicum hallii</name>
    <dbReference type="NCBI Taxonomy" id="206008"/>
    <lineage>
        <taxon>Eukaryota</taxon>
        <taxon>Viridiplantae</taxon>
        <taxon>Streptophyta</taxon>
        <taxon>Embryophyta</taxon>
        <taxon>Tracheophyta</taxon>
        <taxon>Spermatophyta</taxon>
        <taxon>Magnoliopsida</taxon>
        <taxon>Liliopsida</taxon>
        <taxon>Poales</taxon>
        <taxon>Poaceae</taxon>
        <taxon>PACMAD clade</taxon>
        <taxon>Panicoideae</taxon>
        <taxon>Panicodae</taxon>
        <taxon>Paniceae</taxon>
        <taxon>Panicinae</taxon>
        <taxon>Panicum</taxon>
        <taxon>Panicum sect. Panicum</taxon>
    </lineage>
</organism>
<reference evidence="2" key="1">
    <citation type="submission" date="2018-04" db="EMBL/GenBank/DDBJ databases">
        <title>WGS assembly of Panicum hallii.</title>
        <authorList>
            <person name="Lovell J."/>
            <person name="Jenkins J."/>
            <person name="Lowry D."/>
            <person name="Mamidi S."/>
            <person name="Sreedasyam A."/>
            <person name="Weng X."/>
            <person name="Barry K."/>
            <person name="Bonette J."/>
            <person name="Campitelli B."/>
            <person name="Daum C."/>
            <person name="Gordon S."/>
            <person name="Gould B."/>
            <person name="Lipzen A."/>
            <person name="Macqueen A."/>
            <person name="Palacio-Mejia J."/>
            <person name="Plott C."/>
            <person name="Shakirov E."/>
            <person name="Shu S."/>
            <person name="Yoshinaga Y."/>
            <person name="Zane M."/>
            <person name="Rokhsar D."/>
            <person name="Grimwood J."/>
            <person name="Schmutz J."/>
            <person name="Juenger T."/>
        </authorList>
    </citation>
    <scope>NUCLEOTIDE SEQUENCE [LARGE SCALE GENOMIC DNA]</scope>
    <source>
        <strain evidence="2">FIL2</strain>
    </source>
</reference>
<protein>
    <submittedName>
        <fullName evidence="2">Uncharacterized protein</fullName>
    </submittedName>
</protein>
<dbReference type="Proteomes" id="UP000243499">
    <property type="component" value="Chromosome 6"/>
</dbReference>
<dbReference type="AlphaFoldDB" id="A0A2T8IGR6"/>